<evidence type="ECO:0000256" key="5">
    <source>
        <dbReference type="SAM" id="MobiDB-lite"/>
    </source>
</evidence>
<dbReference type="GO" id="GO:0005829">
    <property type="term" value="C:cytosol"/>
    <property type="evidence" value="ECO:0007669"/>
    <property type="project" value="TreeGrafter"/>
</dbReference>
<evidence type="ECO:0000313" key="8">
    <source>
        <dbReference type="EMBL" id="PHH56141.1"/>
    </source>
</evidence>
<dbReference type="EMBL" id="APWK03000002">
    <property type="protein sequence ID" value="PHH56141.1"/>
    <property type="molecule type" value="Genomic_DNA"/>
</dbReference>
<dbReference type="GO" id="GO:0043409">
    <property type="term" value="P:negative regulation of MAPK cascade"/>
    <property type="evidence" value="ECO:0007669"/>
    <property type="project" value="TreeGrafter"/>
</dbReference>
<evidence type="ECO:0000256" key="3">
    <source>
        <dbReference type="ARBA" id="ARBA00022801"/>
    </source>
</evidence>
<accession>A0A2C5XMD0</accession>
<dbReference type="GO" id="GO:0008330">
    <property type="term" value="F:protein tyrosine/threonine phosphatase activity"/>
    <property type="evidence" value="ECO:0007669"/>
    <property type="project" value="TreeGrafter"/>
</dbReference>
<evidence type="ECO:0000259" key="6">
    <source>
        <dbReference type="PROSITE" id="PS50054"/>
    </source>
</evidence>
<dbReference type="SMART" id="SM00195">
    <property type="entry name" value="DSPc"/>
    <property type="match status" value="1"/>
</dbReference>
<evidence type="ECO:0000313" key="9">
    <source>
        <dbReference type="Proteomes" id="UP000222788"/>
    </source>
</evidence>
<feature type="region of interest" description="Disordered" evidence="5">
    <location>
        <begin position="1"/>
        <end position="45"/>
    </location>
</feature>
<feature type="region of interest" description="Disordered" evidence="5">
    <location>
        <begin position="81"/>
        <end position="101"/>
    </location>
</feature>
<feature type="compositionally biased region" description="Polar residues" evidence="5">
    <location>
        <begin position="587"/>
        <end position="596"/>
    </location>
</feature>
<dbReference type="InterPro" id="IPR016130">
    <property type="entry name" value="Tyr_Pase_AS"/>
</dbReference>
<gene>
    <name evidence="8" type="primary">CPP1</name>
    <name evidence="8" type="ORF">CFIMG_007776RA00001</name>
</gene>
<comment type="similarity">
    <text evidence="1">Belongs to the protein-tyrosine phosphatase family. Non-receptor class dual specificity subfamily.</text>
</comment>
<feature type="domain" description="Tyrosine specific protein phosphatases" evidence="7">
    <location>
        <begin position="375"/>
        <end position="432"/>
    </location>
</feature>
<comment type="caution">
    <text evidence="8">The sequence shown here is derived from an EMBL/GenBank/DDBJ whole genome shotgun (WGS) entry which is preliminary data.</text>
</comment>
<dbReference type="Pfam" id="PF00782">
    <property type="entry name" value="DSPc"/>
    <property type="match status" value="1"/>
</dbReference>
<dbReference type="GO" id="GO:0005634">
    <property type="term" value="C:nucleus"/>
    <property type="evidence" value="ECO:0007669"/>
    <property type="project" value="TreeGrafter"/>
</dbReference>
<keyword evidence="4" id="KW-0904">Protein phosphatase</keyword>
<dbReference type="InterPro" id="IPR029021">
    <property type="entry name" value="Prot-tyrosine_phosphatase-like"/>
</dbReference>
<dbReference type="PROSITE" id="PS00383">
    <property type="entry name" value="TYR_PHOSPHATASE_1"/>
    <property type="match status" value="1"/>
</dbReference>
<dbReference type="CDD" id="cd14521">
    <property type="entry name" value="DSP_fungal_SDP1-like"/>
    <property type="match status" value="1"/>
</dbReference>
<dbReference type="PROSITE" id="PS50056">
    <property type="entry name" value="TYR_PHOSPHATASE_2"/>
    <property type="match status" value="1"/>
</dbReference>
<feature type="compositionally biased region" description="Polar residues" evidence="5">
    <location>
        <begin position="530"/>
        <end position="543"/>
    </location>
</feature>
<dbReference type="STRING" id="1035309.A0A2C5XMD0"/>
<dbReference type="OrthoDB" id="426001at2759"/>
<feature type="compositionally biased region" description="Low complexity" evidence="5">
    <location>
        <begin position="23"/>
        <end position="42"/>
    </location>
</feature>
<keyword evidence="9" id="KW-1185">Reference proteome</keyword>
<feature type="region of interest" description="Disordered" evidence="5">
    <location>
        <begin position="716"/>
        <end position="740"/>
    </location>
</feature>
<protein>
    <recommendedName>
        <fullName evidence="2">protein-tyrosine-phosphatase</fullName>
        <ecNumber evidence="2">3.1.3.48</ecNumber>
    </recommendedName>
</protein>
<feature type="compositionally biased region" description="Basic and acidic residues" evidence="5">
    <location>
        <begin position="544"/>
        <end position="560"/>
    </location>
</feature>
<dbReference type="GO" id="GO:0033550">
    <property type="term" value="F:MAP kinase tyrosine phosphatase activity"/>
    <property type="evidence" value="ECO:0007669"/>
    <property type="project" value="TreeGrafter"/>
</dbReference>
<dbReference type="InterPro" id="IPR000387">
    <property type="entry name" value="Tyr_Pase_dom"/>
</dbReference>
<reference evidence="8 9" key="2">
    <citation type="journal article" date="2013" name="IMA Fungus">
        <title>IMA Genome-F 1: Ceratocystis fimbriata: Draft nuclear genome sequence for the plant pathogen, Ceratocystis fimbriata.</title>
        <authorList>
            <person name="Wilken P.M."/>
            <person name="Steenkamp E.T."/>
            <person name="Wingfield M.J."/>
            <person name="de Beer Z.W."/>
            <person name="Wingfield B.D."/>
        </authorList>
    </citation>
    <scope>NUCLEOTIDE SEQUENCE [LARGE SCALE GENOMIC DNA]</scope>
    <source>
        <strain evidence="8 9">CBS 114723</strain>
    </source>
</reference>
<feature type="region of interest" description="Disordered" evidence="5">
    <location>
        <begin position="521"/>
        <end position="569"/>
    </location>
</feature>
<feature type="region of interest" description="Disordered" evidence="5">
    <location>
        <begin position="587"/>
        <end position="617"/>
    </location>
</feature>
<dbReference type="InterPro" id="IPR020422">
    <property type="entry name" value="TYR_PHOSPHATASE_DUAL_dom"/>
</dbReference>
<dbReference type="PROSITE" id="PS50054">
    <property type="entry name" value="TYR_PHOSPHATASE_DUAL"/>
    <property type="match status" value="1"/>
</dbReference>
<dbReference type="PANTHER" id="PTHR10159:SF519">
    <property type="entry name" value="DUAL SPECIFICITY PROTEIN PHOSPHATASE MPK3"/>
    <property type="match status" value="1"/>
</dbReference>
<dbReference type="InterPro" id="IPR000340">
    <property type="entry name" value="Dual-sp_phosphatase_cat-dom"/>
</dbReference>
<evidence type="ECO:0000256" key="2">
    <source>
        <dbReference type="ARBA" id="ARBA00013064"/>
    </source>
</evidence>
<feature type="domain" description="Tyrosine-protein phosphatase" evidence="6">
    <location>
        <begin position="275"/>
        <end position="455"/>
    </location>
</feature>
<name>A0A2C5XMD0_9PEZI</name>
<evidence type="ECO:0000256" key="1">
    <source>
        <dbReference type="ARBA" id="ARBA00008601"/>
    </source>
</evidence>
<evidence type="ECO:0000256" key="4">
    <source>
        <dbReference type="ARBA" id="ARBA00022912"/>
    </source>
</evidence>
<dbReference type="GO" id="GO:0017017">
    <property type="term" value="F:MAP kinase tyrosine/serine/threonine phosphatase activity"/>
    <property type="evidence" value="ECO:0007669"/>
    <property type="project" value="TreeGrafter"/>
</dbReference>
<dbReference type="Gene3D" id="3.90.190.10">
    <property type="entry name" value="Protein tyrosine phosphatase superfamily"/>
    <property type="match status" value="1"/>
</dbReference>
<dbReference type="PANTHER" id="PTHR10159">
    <property type="entry name" value="DUAL SPECIFICITY PROTEIN PHOSPHATASE"/>
    <property type="match status" value="1"/>
</dbReference>
<dbReference type="AlphaFoldDB" id="A0A2C5XMD0"/>
<dbReference type="SUPFAM" id="SSF52799">
    <property type="entry name" value="(Phosphotyrosine protein) phosphatases II"/>
    <property type="match status" value="1"/>
</dbReference>
<dbReference type="EC" id="3.1.3.48" evidence="2"/>
<evidence type="ECO:0000259" key="7">
    <source>
        <dbReference type="PROSITE" id="PS50056"/>
    </source>
</evidence>
<organism evidence="8 9">
    <name type="scientific">Ceratocystis fimbriata CBS 114723</name>
    <dbReference type="NCBI Taxonomy" id="1035309"/>
    <lineage>
        <taxon>Eukaryota</taxon>
        <taxon>Fungi</taxon>
        <taxon>Dikarya</taxon>
        <taxon>Ascomycota</taxon>
        <taxon>Pezizomycotina</taxon>
        <taxon>Sordariomycetes</taxon>
        <taxon>Hypocreomycetidae</taxon>
        <taxon>Microascales</taxon>
        <taxon>Ceratocystidaceae</taxon>
        <taxon>Ceratocystis</taxon>
    </lineage>
</organism>
<proteinExistence type="inferred from homology"/>
<keyword evidence="3" id="KW-0378">Hydrolase</keyword>
<reference evidence="8 9" key="1">
    <citation type="journal article" date="2013" name="Fungal Biol.">
        <title>Analysis of microsatellite markers in the genome of the plant pathogen Ceratocystis fimbriata.</title>
        <authorList>
            <person name="Simpson M.C."/>
            <person name="Wilken P.M."/>
            <person name="Coetzee M.P."/>
            <person name="Wingfield M.J."/>
            <person name="Wingfield B.D."/>
        </authorList>
    </citation>
    <scope>NUCLEOTIDE SEQUENCE [LARGE SCALE GENOMIC DNA]</scope>
    <source>
        <strain evidence="8 9">CBS 114723</strain>
    </source>
</reference>
<dbReference type="Proteomes" id="UP000222788">
    <property type="component" value="Unassembled WGS sequence"/>
</dbReference>
<sequence length="740" mass="81068">MQDGFLQPPIVLSQSQHKHRDSSSTQNSDYSDSSPTTTNSTSGIFDPVVTCLDSPIVLSPMKPFSSLELGLPAGMSMLSVNDGRSTAEPMRPKTSPTPRRARNMKNLSILPPLGSSPVSPLVSEPSSPSFIKPFIPGIKRKPSNLSLNTNTASLTGQQHRDTYVSPVSRPILQRRGLKHSASTPQMLHGLKSSTFAPANGMTFPTVLERNESGLSEILRPSKLGGILPIHDVSIPEEETQITTQVAGRGALDADEHLRDESEKHEDLKSPTYPDGPVAIYDDDVYLYLEPNAEEASRFDVVINVAREVDNPFAKSDDESSSPQPDTAMSTASFSTAFEFHLKTGESPTTPKNAKPPTRIPEYIHVPWDHNTDISVDLMSLCEQIDQFVKLGKKVLVHCQQGASRSASLIIAYGLFRNPDLTVNDAYHAAQSKSRWISPNMKLMYCLQDFQKEVSLRHKPLHTARHQRTGRSPTKHRLTLSADVAGSSDPQQPLTAPLTNDTSFTAFGMTGMHFRGNSCPSTIHIDAGPSSAPSNIGSFQPQDSSVRDSPKFPRFPYDKPESSSTKHSFPLQVDGSLANELPETLENVSTHRNTVNFSRPMTWSRRPPSPRPLRESPDVKNVEQKAAFGSLPVNNTSLVSHTPDDFLDDTCVMSPRAEVMTSNPLRDVLRETIPPASSTAKTIITLIESSSTPYPEGVFSPTKVSFPGHIHEEFNLPEISDPRSPPTKGEAPIVRSIDELL</sequence>